<keyword evidence="14" id="KW-1185">Reference proteome</keyword>
<keyword evidence="8" id="KW-0418">Kinase</keyword>
<dbReference type="InterPro" id="IPR005467">
    <property type="entry name" value="His_kinase_dom"/>
</dbReference>
<sequence>MRHQLPYRFQIPLGLSLAVLIGAIFVTAVTAKVQSENGRKDTLSLLDRAMVLVTAQVRPMLSADDTWRTFSLLKDIDALLPGASMGHTRLAVLNLNGAVFAASSPAQLGTGQKMLGQQWHQTTMPPAKDIVQRVQLNSTDGSLIWIEPIRSEDAQTMGFVFVEVDAEVFRTNWSALLRTALLGIVLAVALLVPVGWWVGRRMTRPVGKLVQVIEDIGSEDPSVLQDRIPRTSDPELGRIGHAISQLMTELEHRQQVENRALAAERLAVVGRMTAAVAHEINNPLAGLLTATQTLRLHGNNEDVRERTVDLLGRGLQQIRTTVAALLPQARVDDRTLDPNDLEDVVTLVRPIAAKLEIEIATHLEVDSAIHVSSAPLRQVMLNLLLNAVKAAGEKGLISAELEVDSEKVCFCVKNTGLVLTQDEFHRLLATESGDDPRGYGLWVCRQIANHLGGSFDISSTEVEQTYLMFKVPNQQAREHSK</sequence>
<feature type="domain" description="Histidine kinase" evidence="11">
    <location>
        <begin position="275"/>
        <end position="475"/>
    </location>
</feature>
<feature type="transmembrane region" description="Helical" evidence="10">
    <location>
        <begin position="175"/>
        <end position="198"/>
    </location>
</feature>
<dbReference type="InterPro" id="IPR003661">
    <property type="entry name" value="HisK_dim/P_dom"/>
</dbReference>
<protein>
    <recommendedName>
        <fullName evidence="3">histidine kinase</fullName>
        <ecNumber evidence="3">2.7.13.3</ecNumber>
    </recommendedName>
</protein>
<evidence type="ECO:0000256" key="7">
    <source>
        <dbReference type="ARBA" id="ARBA00022741"/>
    </source>
</evidence>
<evidence type="ECO:0000256" key="8">
    <source>
        <dbReference type="ARBA" id="ARBA00022777"/>
    </source>
</evidence>
<dbReference type="EC" id="2.7.13.3" evidence="3"/>
<comment type="catalytic activity">
    <reaction evidence="1">
        <text>ATP + protein L-histidine = ADP + protein N-phospho-L-histidine.</text>
        <dbReference type="EC" id="2.7.13.3"/>
    </reaction>
</comment>
<dbReference type="AlphaFoldDB" id="A0A7G9RQP0"/>
<dbReference type="KEGG" id="drg:H9K76_03285"/>
<dbReference type="SUPFAM" id="SSF55874">
    <property type="entry name" value="ATPase domain of HSP90 chaperone/DNA topoisomerase II/histidine kinase"/>
    <property type="match status" value="1"/>
</dbReference>
<evidence type="ECO:0000256" key="1">
    <source>
        <dbReference type="ARBA" id="ARBA00000085"/>
    </source>
</evidence>
<dbReference type="Pfam" id="PF00512">
    <property type="entry name" value="HisKA"/>
    <property type="match status" value="1"/>
</dbReference>
<dbReference type="Pfam" id="PF02518">
    <property type="entry name" value="HATPase_c"/>
    <property type="match status" value="1"/>
</dbReference>
<evidence type="ECO:0000313" key="14">
    <source>
        <dbReference type="Proteomes" id="UP000515811"/>
    </source>
</evidence>
<dbReference type="InterPro" id="IPR036097">
    <property type="entry name" value="HisK_dim/P_sf"/>
</dbReference>
<keyword evidence="9" id="KW-0067">ATP-binding</keyword>
<dbReference type="InterPro" id="IPR036890">
    <property type="entry name" value="HATPase_C_sf"/>
</dbReference>
<dbReference type="CDD" id="cd06225">
    <property type="entry name" value="HAMP"/>
    <property type="match status" value="1"/>
</dbReference>
<dbReference type="Gene3D" id="3.30.565.10">
    <property type="entry name" value="Histidine kinase-like ATPase, C-terminal domain"/>
    <property type="match status" value="1"/>
</dbReference>
<dbReference type="InterPro" id="IPR050980">
    <property type="entry name" value="2C_sensor_his_kinase"/>
</dbReference>
<name>A0A7G9RQP0_9BURK</name>
<dbReference type="SMART" id="SM00388">
    <property type="entry name" value="HisKA"/>
    <property type="match status" value="1"/>
</dbReference>
<dbReference type="SMART" id="SM00387">
    <property type="entry name" value="HATPase_c"/>
    <property type="match status" value="1"/>
</dbReference>
<keyword evidence="7" id="KW-0547">Nucleotide-binding</keyword>
<dbReference type="Gene3D" id="1.10.287.130">
    <property type="match status" value="1"/>
</dbReference>
<evidence type="ECO:0000313" key="13">
    <source>
        <dbReference type="EMBL" id="QNN57915.1"/>
    </source>
</evidence>
<dbReference type="GO" id="GO:0005886">
    <property type="term" value="C:plasma membrane"/>
    <property type="evidence" value="ECO:0007669"/>
    <property type="project" value="UniProtKB-SubCell"/>
</dbReference>
<dbReference type="CDD" id="cd00082">
    <property type="entry name" value="HisKA"/>
    <property type="match status" value="1"/>
</dbReference>
<dbReference type="PROSITE" id="PS50885">
    <property type="entry name" value="HAMP"/>
    <property type="match status" value="1"/>
</dbReference>
<dbReference type="Gene3D" id="6.10.340.10">
    <property type="match status" value="1"/>
</dbReference>
<keyword evidence="10" id="KW-0812">Transmembrane</keyword>
<evidence type="ECO:0000259" key="11">
    <source>
        <dbReference type="PROSITE" id="PS50109"/>
    </source>
</evidence>
<comment type="subcellular location">
    <subcellularLocation>
        <location evidence="2">Cell membrane</location>
        <topology evidence="2">Multi-pass membrane protein</topology>
    </subcellularLocation>
</comment>
<evidence type="ECO:0000256" key="2">
    <source>
        <dbReference type="ARBA" id="ARBA00004651"/>
    </source>
</evidence>
<proteinExistence type="predicted"/>
<evidence type="ECO:0000256" key="3">
    <source>
        <dbReference type="ARBA" id="ARBA00012438"/>
    </source>
</evidence>
<dbReference type="Pfam" id="PF00672">
    <property type="entry name" value="HAMP"/>
    <property type="match status" value="1"/>
</dbReference>
<evidence type="ECO:0000256" key="10">
    <source>
        <dbReference type="SAM" id="Phobius"/>
    </source>
</evidence>
<evidence type="ECO:0000259" key="12">
    <source>
        <dbReference type="PROSITE" id="PS50885"/>
    </source>
</evidence>
<keyword evidence="6" id="KW-0808">Transferase</keyword>
<accession>A0A7G9RQP0</accession>
<dbReference type="GO" id="GO:0005524">
    <property type="term" value="F:ATP binding"/>
    <property type="evidence" value="ECO:0007669"/>
    <property type="project" value="UniProtKB-KW"/>
</dbReference>
<evidence type="ECO:0000256" key="6">
    <source>
        <dbReference type="ARBA" id="ARBA00022679"/>
    </source>
</evidence>
<evidence type="ECO:0000256" key="5">
    <source>
        <dbReference type="ARBA" id="ARBA00022553"/>
    </source>
</evidence>
<dbReference type="GO" id="GO:0000155">
    <property type="term" value="F:phosphorelay sensor kinase activity"/>
    <property type="evidence" value="ECO:0007669"/>
    <property type="project" value="InterPro"/>
</dbReference>
<evidence type="ECO:0000256" key="9">
    <source>
        <dbReference type="ARBA" id="ARBA00022840"/>
    </source>
</evidence>
<keyword evidence="10" id="KW-1133">Transmembrane helix</keyword>
<dbReference type="RefSeq" id="WP_187598160.1">
    <property type="nucleotide sequence ID" value="NZ_CP060714.1"/>
</dbReference>
<dbReference type="InterPro" id="IPR003660">
    <property type="entry name" value="HAMP_dom"/>
</dbReference>
<dbReference type="EMBL" id="CP060714">
    <property type="protein sequence ID" value="QNN57915.1"/>
    <property type="molecule type" value="Genomic_DNA"/>
</dbReference>
<gene>
    <name evidence="13" type="ORF">H9K76_03285</name>
</gene>
<keyword evidence="5" id="KW-0597">Phosphoprotein</keyword>
<reference evidence="13 14" key="1">
    <citation type="submission" date="2020-08" db="EMBL/GenBank/DDBJ databases">
        <title>Genome sequence of Diaphorobacter ruginosibacter DSM 27467T.</title>
        <authorList>
            <person name="Hyun D.-W."/>
            <person name="Bae J.-W."/>
        </authorList>
    </citation>
    <scope>NUCLEOTIDE SEQUENCE [LARGE SCALE GENOMIC DNA]</scope>
    <source>
        <strain evidence="13 14">DSM 27467</strain>
    </source>
</reference>
<dbReference type="InterPro" id="IPR003594">
    <property type="entry name" value="HATPase_dom"/>
</dbReference>
<dbReference type="SUPFAM" id="SSF47384">
    <property type="entry name" value="Homodimeric domain of signal transducing histidine kinase"/>
    <property type="match status" value="1"/>
</dbReference>
<dbReference type="PANTHER" id="PTHR44936">
    <property type="entry name" value="SENSOR PROTEIN CREC"/>
    <property type="match status" value="1"/>
</dbReference>
<keyword evidence="4" id="KW-1003">Cell membrane</keyword>
<dbReference type="SMART" id="SM00304">
    <property type="entry name" value="HAMP"/>
    <property type="match status" value="1"/>
</dbReference>
<dbReference type="PANTHER" id="PTHR44936:SF10">
    <property type="entry name" value="SENSOR PROTEIN RSTB"/>
    <property type="match status" value="1"/>
</dbReference>
<dbReference type="Proteomes" id="UP000515811">
    <property type="component" value="Chromosome"/>
</dbReference>
<feature type="domain" description="HAMP" evidence="12">
    <location>
        <begin position="200"/>
        <end position="255"/>
    </location>
</feature>
<keyword evidence="10" id="KW-0472">Membrane</keyword>
<organism evidence="13 14">
    <name type="scientific">Diaphorobacter ruginosibacter</name>
    <dbReference type="NCBI Taxonomy" id="1715720"/>
    <lineage>
        <taxon>Bacteria</taxon>
        <taxon>Pseudomonadati</taxon>
        <taxon>Pseudomonadota</taxon>
        <taxon>Betaproteobacteria</taxon>
        <taxon>Burkholderiales</taxon>
        <taxon>Comamonadaceae</taxon>
        <taxon>Diaphorobacter</taxon>
    </lineage>
</organism>
<dbReference type="PROSITE" id="PS50109">
    <property type="entry name" value="HIS_KIN"/>
    <property type="match status" value="1"/>
</dbReference>
<evidence type="ECO:0000256" key="4">
    <source>
        <dbReference type="ARBA" id="ARBA00022475"/>
    </source>
</evidence>